<accession>A0A507AXK9</accession>
<reference evidence="2 4" key="1">
    <citation type="submission" date="2019-06" db="EMBL/GenBank/DDBJ databases">
        <title>Draft genome sequence of the filamentous fungus Phialemoniopsis curvata isolated from diesel fuel.</title>
        <authorList>
            <person name="Varaljay V.A."/>
            <person name="Lyon W.J."/>
            <person name="Crouch A.L."/>
            <person name="Drake C.E."/>
            <person name="Hollomon J.M."/>
            <person name="Nadeau L.J."/>
            <person name="Nunn H.S."/>
            <person name="Stevenson B.S."/>
            <person name="Bojanowski C.L."/>
            <person name="Crookes-Goodson W.J."/>
        </authorList>
    </citation>
    <scope>NUCLEOTIDE SEQUENCE [LARGE SCALE GENOMIC DNA]</scope>
    <source>
        <strain evidence="2 4">D216</strain>
    </source>
</reference>
<feature type="chain" id="PRO_5036130956" evidence="1">
    <location>
        <begin position="16"/>
        <end position="355"/>
    </location>
</feature>
<dbReference type="InParanoid" id="A0A507AXK9"/>
<organism evidence="2 4">
    <name type="scientific">Thyridium curvatum</name>
    <dbReference type="NCBI Taxonomy" id="1093900"/>
    <lineage>
        <taxon>Eukaryota</taxon>
        <taxon>Fungi</taxon>
        <taxon>Dikarya</taxon>
        <taxon>Ascomycota</taxon>
        <taxon>Pezizomycotina</taxon>
        <taxon>Sordariomycetes</taxon>
        <taxon>Sordariomycetidae</taxon>
        <taxon>Thyridiales</taxon>
        <taxon>Thyridiaceae</taxon>
        <taxon>Thyridium</taxon>
    </lineage>
</organism>
<gene>
    <name evidence="2" type="ORF">E0L32_001500</name>
    <name evidence="3" type="ORF">E0L32_001699</name>
</gene>
<dbReference type="OrthoDB" id="5596743at2759"/>
<dbReference type="GeneID" id="41968947"/>
<dbReference type="EMBL" id="SKBQ01000006">
    <property type="protein sequence ID" value="TPX09040.1"/>
    <property type="molecule type" value="Genomic_DNA"/>
</dbReference>
<dbReference type="EMBL" id="SKBQ01000006">
    <property type="protein sequence ID" value="TPX09239.1"/>
    <property type="molecule type" value="Genomic_DNA"/>
</dbReference>
<feature type="signal peptide" evidence="1">
    <location>
        <begin position="1"/>
        <end position="15"/>
    </location>
</feature>
<dbReference type="Proteomes" id="UP000319257">
    <property type="component" value="Unassembled WGS sequence"/>
</dbReference>
<name>A0A507AXK9_9PEZI</name>
<keyword evidence="4" id="KW-1185">Reference proteome</keyword>
<evidence type="ECO:0000256" key="1">
    <source>
        <dbReference type="SAM" id="SignalP"/>
    </source>
</evidence>
<proteinExistence type="predicted"/>
<protein>
    <submittedName>
        <fullName evidence="2">Uncharacterized protein</fullName>
    </submittedName>
</protein>
<dbReference type="STRING" id="1093900.A0A507AXK9"/>
<sequence length="355" mass="36052">MKSTLLFLAPSLAAATVPAIFARGCGDNCARAVIAKAYTTRDGAGDCAAFLRTTVTPSAVTVTATVTDFFSVTSTELATETTLTTTTYASTDVAVVKETAQETVTVTSIAAALKKRDDPAPTIPAYASACSGEARYSTACACVGVTMVTITAAIPTSTVTVSESTTASFSETTTVATEVIVSTSTSIESTTTTTTIPPHSDATATATQTAVVAPAKFKLRSTSNGKFLNPQLPEVFGVYRSTLGFTGDASKAAVFSFSTPTGGQLSQVSGSKSYPLLAGTNSNNPVVVANPAGAGIDTSFKPAVCSFTGAKVSCAWAASASTPRSWSILPGFNTLLLGNPSNFIGATIELEIVAA</sequence>
<dbReference type="RefSeq" id="XP_030990751.1">
    <property type="nucleotide sequence ID" value="XM_031135586.1"/>
</dbReference>
<evidence type="ECO:0000313" key="2">
    <source>
        <dbReference type="EMBL" id="TPX09040.1"/>
    </source>
</evidence>
<evidence type="ECO:0000313" key="4">
    <source>
        <dbReference type="Proteomes" id="UP000319257"/>
    </source>
</evidence>
<keyword evidence="1" id="KW-0732">Signal</keyword>
<comment type="caution">
    <text evidence="2">The sequence shown here is derived from an EMBL/GenBank/DDBJ whole genome shotgun (WGS) entry which is preliminary data.</text>
</comment>
<evidence type="ECO:0000313" key="3">
    <source>
        <dbReference type="EMBL" id="TPX09239.1"/>
    </source>
</evidence>
<dbReference type="AlphaFoldDB" id="A0A507AXK9"/>